<evidence type="ECO:0000256" key="1">
    <source>
        <dbReference type="ARBA" id="ARBA00004651"/>
    </source>
</evidence>
<comment type="subcellular location">
    <subcellularLocation>
        <location evidence="1">Cell membrane</location>
        <topology evidence="1">Multi-pass membrane protein</topology>
    </subcellularLocation>
</comment>
<evidence type="ECO:0000256" key="6">
    <source>
        <dbReference type="ARBA" id="ARBA00023122"/>
    </source>
</evidence>
<dbReference type="RefSeq" id="WP_133193319.1">
    <property type="nucleotide sequence ID" value="NZ_JBHUCW010000001.1"/>
</dbReference>
<feature type="domain" description="CBS" evidence="12">
    <location>
        <begin position="282"/>
        <end position="342"/>
    </location>
</feature>
<evidence type="ECO:0000313" key="15">
    <source>
        <dbReference type="Proteomes" id="UP000295722"/>
    </source>
</evidence>
<evidence type="ECO:0000256" key="7">
    <source>
        <dbReference type="ARBA" id="ARBA00023136"/>
    </source>
</evidence>
<dbReference type="CDD" id="cd04590">
    <property type="entry name" value="CBS_pair_CorC_HlyC_assoc"/>
    <property type="match status" value="1"/>
</dbReference>
<organism evidence="14 15">
    <name type="scientific">Paraburkholderia silviterrae</name>
    <dbReference type="NCBI Taxonomy" id="2528715"/>
    <lineage>
        <taxon>Bacteria</taxon>
        <taxon>Pseudomonadati</taxon>
        <taxon>Pseudomonadota</taxon>
        <taxon>Betaproteobacteria</taxon>
        <taxon>Burkholderiales</taxon>
        <taxon>Burkholderiaceae</taxon>
        <taxon>Paraburkholderia</taxon>
    </lineage>
</organism>
<proteinExistence type="predicted"/>
<gene>
    <name evidence="14" type="ORF">EYW47_02665</name>
</gene>
<keyword evidence="7 9" id="KW-0472">Membrane</keyword>
<feature type="transmembrane region" description="Helical" evidence="11">
    <location>
        <begin position="136"/>
        <end position="158"/>
    </location>
</feature>
<evidence type="ECO:0000259" key="12">
    <source>
        <dbReference type="PROSITE" id="PS51371"/>
    </source>
</evidence>
<feature type="compositionally biased region" description="Low complexity" evidence="10">
    <location>
        <begin position="243"/>
        <end position="258"/>
    </location>
</feature>
<keyword evidence="2" id="KW-1003">Cell membrane</keyword>
<dbReference type="InterPro" id="IPR046342">
    <property type="entry name" value="CBS_dom_sf"/>
</dbReference>
<dbReference type="GO" id="GO:0050660">
    <property type="term" value="F:flavin adenine dinucleotide binding"/>
    <property type="evidence" value="ECO:0007669"/>
    <property type="project" value="InterPro"/>
</dbReference>
<dbReference type="PANTHER" id="PTHR43099:SF5">
    <property type="entry name" value="HLYC_CORC FAMILY TRANSPORTER"/>
    <property type="match status" value="1"/>
</dbReference>
<keyword evidence="5 9" id="KW-1133">Transmembrane helix</keyword>
<comment type="caution">
    <text evidence="14">The sequence shown here is derived from an EMBL/GenBank/DDBJ whole genome shotgun (WGS) entry which is preliminary data.</text>
</comment>
<reference evidence="14 15" key="1">
    <citation type="submission" date="2019-03" db="EMBL/GenBank/DDBJ databases">
        <title>Paraburkholderia sp. 4M-K11, isolated from subtropical forest soil.</title>
        <authorList>
            <person name="Gao Z.-H."/>
            <person name="Qiu L.-H."/>
        </authorList>
    </citation>
    <scope>NUCLEOTIDE SEQUENCE [LARGE SCALE GENOMIC DNA]</scope>
    <source>
        <strain evidence="14 15">4M-K11</strain>
    </source>
</reference>
<keyword evidence="15" id="KW-1185">Reference proteome</keyword>
<dbReference type="PROSITE" id="PS51846">
    <property type="entry name" value="CNNM"/>
    <property type="match status" value="1"/>
</dbReference>
<keyword evidence="3 9" id="KW-0812">Transmembrane</keyword>
<dbReference type="InterPro" id="IPR002550">
    <property type="entry name" value="CNNM"/>
</dbReference>
<dbReference type="Pfam" id="PF00571">
    <property type="entry name" value="CBS"/>
    <property type="match status" value="1"/>
</dbReference>
<dbReference type="Gene3D" id="3.30.465.10">
    <property type="match status" value="1"/>
</dbReference>
<dbReference type="InterPro" id="IPR051676">
    <property type="entry name" value="UPF0053_domain"/>
</dbReference>
<evidence type="ECO:0000256" key="11">
    <source>
        <dbReference type="SAM" id="Phobius"/>
    </source>
</evidence>
<dbReference type="InterPro" id="IPR016169">
    <property type="entry name" value="FAD-bd_PCMH_sub2"/>
</dbReference>
<dbReference type="InterPro" id="IPR005170">
    <property type="entry name" value="Transptr-assoc_dom"/>
</dbReference>
<name>A0A4R5MG43_9BURK</name>
<dbReference type="Pfam" id="PF03471">
    <property type="entry name" value="CorC_HlyC"/>
    <property type="match status" value="1"/>
</dbReference>
<dbReference type="InterPro" id="IPR036318">
    <property type="entry name" value="FAD-bd_PCMH-like_sf"/>
</dbReference>
<dbReference type="SUPFAM" id="SSF54631">
    <property type="entry name" value="CBS-domain pair"/>
    <property type="match status" value="1"/>
</dbReference>
<dbReference type="InterPro" id="IPR000644">
    <property type="entry name" value="CBS_dom"/>
</dbReference>
<dbReference type="AlphaFoldDB" id="A0A4R5MG43"/>
<keyword evidence="6 8" id="KW-0129">CBS domain</keyword>
<dbReference type="SUPFAM" id="SSF56176">
    <property type="entry name" value="FAD-binding/transporter-associated domain-like"/>
    <property type="match status" value="1"/>
</dbReference>
<feature type="domain" description="CNNM transmembrane" evidence="13">
    <location>
        <begin position="1"/>
        <end position="210"/>
    </location>
</feature>
<evidence type="ECO:0000256" key="10">
    <source>
        <dbReference type="SAM" id="MobiDB-lite"/>
    </source>
</evidence>
<feature type="region of interest" description="Disordered" evidence="10">
    <location>
        <begin position="224"/>
        <end position="258"/>
    </location>
</feature>
<keyword evidence="4" id="KW-0677">Repeat</keyword>
<protein>
    <submittedName>
        <fullName evidence="14">HlyC/CorC family transporter</fullName>
    </submittedName>
</protein>
<feature type="transmembrane region" description="Helical" evidence="11">
    <location>
        <begin position="100"/>
        <end position="124"/>
    </location>
</feature>
<sequence>MIQVIALAGALLLVALNGFFVAAEFGLVKLRATRVQSLATQHGLRGRLLGKVHGQLDAYLSACQLGITLASLGLGWIGEPAFAQLLEPVFDLAGVRSPELIHGISLVFAFTAISFLHIVVGELAPKSLAIREAEKISLWAAAPLYGFYWTMYPFIWALNSSANAVLRLAGLSADHGTEAHYSTDELKLILRSRRAAAEAQAQAEARAQADARALAYGHAAAGGVTRANGSASSAAKAKRARRTASTASSAGTGSPGSTYSPDEWNALAHSLDFSRLTVSDLMRPAHEMVGLRRDLSLAENMQIVARHRFSRYPLFEDASGERVAGLIHLKDLLLAREAGHALDDLGKFVRPVQYVKPEAPALALFRRFRKGAPHFALVGRKGLRPGGFLTLDNLLGALVGQIHDEFHQADTDWTRMDDGTLMGRGSLPVVSLEQALGIDIDEGRAESVGGLVIHALNDLPAEGQRVEFDRFDIVVKKMKGPRIVLVRVYPKDLDDDHG</sequence>
<dbReference type="OrthoDB" id="9798188at2"/>
<dbReference type="SMART" id="SM01091">
    <property type="entry name" value="CorC_HlyC"/>
    <property type="match status" value="1"/>
</dbReference>
<dbReference type="PANTHER" id="PTHR43099">
    <property type="entry name" value="UPF0053 PROTEIN YRKA"/>
    <property type="match status" value="1"/>
</dbReference>
<dbReference type="PROSITE" id="PS51371">
    <property type="entry name" value="CBS"/>
    <property type="match status" value="1"/>
</dbReference>
<dbReference type="InterPro" id="IPR044751">
    <property type="entry name" value="Ion_transp-like_CBS"/>
</dbReference>
<dbReference type="Gene3D" id="3.10.580.10">
    <property type="entry name" value="CBS-domain"/>
    <property type="match status" value="1"/>
</dbReference>
<evidence type="ECO:0000256" key="4">
    <source>
        <dbReference type="ARBA" id="ARBA00022737"/>
    </source>
</evidence>
<evidence type="ECO:0000313" key="14">
    <source>
        <dbReference type="EMBL" id="TDG26269.1"/>
    </source>
</evidence>
<dbReference type="Pfam" id="PF01595">
    <property type="entry name" value="CNNM"/>
    <property type="match status" value="1"/>
</dbReference>
<evidence type="ECO:0000256" key="3">
    <source>
        <dbReference type="ARBA" id="ARBA00022692"/>
    </source>
</evidence>
<dbReference type="Proteomes" id="UP000295722">
    <property type="component" value="Unassembled WGS sequence"/>
</dbReference>
<accession>A0A4R5MG43</accession>
<evidence type="ECO:0000256" key="5">
    <source>
        <dbReference type="ARBA" id="ARBA00022989"/>
    </source>
</evidence>
<evidence type="ECO:0000259" key="13">
    <source>
        <dbReference type="PROSITE" id="PS51846"/>
    </source>
</evidence>
<feature type="compositionally biased region" description="Low complexity" evidence="10">
    <location>
        <begin position="224"/>
        <end position="235"/>
    </location>
</feature>
<evidence type="ECO:0000256" key="8">
    <source>
        <dbReference type="PROSITE-ProRule" id="PRU00703"/>
    </source>
</evidence>
<evidence type="ECO:0000256" key="9">
    <source>
        <dbReference type="PROSITE-ProRule" id="PRU01193"/>
    </source>
</evidence>
<dbReference type="EMBL" id="SMRP01000001">
    <property type="protein sequence ID" value="TDG26269.1"/>
    <property type="molecule type" value="Genomic_DNA"/>
</dbReference>
<dbReference type="GO" id="GO:0005886">
    <property type="term" value="C:plasma membrane"/>
    <property type="evidence" value="ECO:0007669"/>
    <property type="project" value="UniProtKB-SubCell"/>
</dbReference>
<evidence type="ECO:0000256" key="2">
    <source>
        <dbReference type="ARBA" id="ARBA00022475"/>
    </source>
</evidence>